<dbReference type="Proteomes" id="UP001164776">
    <property type="component" value="Unassembled WGS sequence"/>
</dbReference>
<name>A0A9W7X6D8_9POAL</name>
<reference evidence="1 2" key="1">
    <citation type="submission" date="2022-10" db="EMBL/GenBank/DDBJ databases">
        <title>WGS assembly of Paspalum vaginatum 540-79.</title>
        <authorList>
            <person name="Sun G."/>
            <person name="Wase N."/>
            <person name="Shu S."/>
            <person name="Jenkins J."/>
            <person name="Zhou B."/>
            <person name="Torres-Rodriguez J."/>
            <person name="Chen C."/>
            <person name="Sandor L."/>
            <person name="Plott C."/>
            <person name="Yoshinga Y."/>
            <person name="Daum C."/>
            <person name="Qi P."/>
            <person name="Barry K."/>
            <person name="Lipzen A."/>
            <person name="Berry L."/>
            <person name="Pedersen C."/>
            <person name="Gottilla T."/>
            <person name="Foltz A."/>
            <person name="Yu H."/>
            <person name="O'Malley R."/>
            <person name="Zhang C."/>
            <person name="Devos K."/>
            <person name="Sigmon B."/>
            <person name="Yu B."/>
            <person name="Obata T."/>
            <person name="Schmutz J."/>
            <person name="Schnable J."/>
        </authorList>
    </citation>
    <scope>NUCLEOTIDE SEQUENCE [LARGE SCALE GENOMIC DNA]</scope>
    <source>
        <strain evidence="2">cv. 540-79</strain>
    </source>
</reference>
<organism evidence="1 2">
    <name type="scientific">Paspalum vaginatum</name>
    <name type="common">seashore paspalum</name>
    <dbReference type="NCBI Taxonomy" id="158149"/>
    <lineage>
        <taxon>Eukaryota</taxon>
        <taxon>Viridiplantae</taxon>
        <taxon>Streptophyta</taxon>
        <taxon>Embryophyta</taxon>
        <taxon>Tracheophyta</taxon>
        <taxon>Spermatophyta</taxon>
        <taxon>Magnoliopsida</taxon>
        <taxon>Liliopsida</taxon>
        <taxon>Poales</taxon>
        <taxon>Poaceae</taxon>
        <taxon>PACMAD clade</taxon>
        <taxon>Panicoideae</taxon>
        <taxon>Andropogonodae</taxon>
        <taxon>Paspaleae</taxon>
        <taxon>Paspalinae</taxon>
        <taxon>Paspalum</taxon>
    </lineage>
</organism>
<dbReference type="EMBL" id="MU630404">
    <property type="protein sequence ID" value="KAJ1254025.1"/>
    <property type="molecule type" value="Genomic_DNA"/>
</dbReference>
<dbReference type="AlphaFoldDB" id="A0A9W7X6D8"/>
<keyword evidence="2" id="KW-1185">Reference proteome</keyword>
<comment type="caution">
    <text evidence="1">The sequence shown here is derived from an EMBL/GenBank/DDBJ whole genome shotgun (WGS) entry which is preliminary data.</text>
</comment>
<protein>
    <submittedName>
        <fullName evidence="1">Uncharacterized protein</fullName>
    </submittedName>
</protein>
<gene>
    <name evidence="1" type="ORF">BS78_K133100</name>
</gene>
<evidence type="ECO:0000313" key="2">
    <source>
        <dbReference type="Proteomes" id="UP001164776"/>
    </source>
</evidence>
<sequence>MTYTPKTIQSSFYGTDVALENLHICTTSHPTLTDSYPLFFYSLILSILYLVDVVSPPSSSQASERSTSRALALLLPPPPLLTHAAINSHQHQLQIISHHTPPFLHSLGLYMALIVLDAWS</sequence>
<accession>A0A9W7X6D8</accession>
<proteinExistence type="predicted"/>
<evidence type="ECO:0000313" key="1">
    <source>
        <dbReference type="EMBL" id="KAJ1254025.1"/>
    </source>
</evidence>